<organism evidence="2 3">
    <name type="scientific">Belliella filtrata</name>
    <dbReference type="NCBI Taxonomy" id="2923435"/>
    <lineage>
        <taxon>Bacteria</taxon>
        <taxon>Pseudomonadati</taxon>
        <taxon>Bacteroidota</taxon>
        <taxon>Cytophagia</taxon>
        <taxon>Cytophagales</taxon>
        <taxon>Cyclobacteriaceae</taxon>
        <taxon>Belliella</taxon>
    </lineage>
</organism>
<evidence type="ECO:0008006" key="4">
    <source>
        <dbReference type="Google" id="ProtNLM"/>
    </source>
</evidence>
<sequence length="196" mass="22566">MKKILLYCIIILAVSSCVNVNLSGNKLTDQTKDFESFLFLFSDADGSFGEWNEENFNRILKTNFNGQDQESKRETFAFYLRKQLKDKKIYSANQVFAEKKSVDYADFMATIEHINFDGILLIQDKGAIPASDVKGDVKESKSYTGYNIFLIDKTNYRHVWSGDAQAEASEMQEIPRIYDEIVKELVFRLTENGFVK</sequence>
<keyword evidence="3" id="KW-1185">Reference proteome</keyword>
<protein>
    <recommendedName>
        <fullName evidence="4">DUF4136 domain-containing protein</fullName>
    </recommendedName>
</protein>
<evidence type="ECO:0000313" key="2">
    <source>
        <dbReference type="EMBL" id="MCH7410925.1"/>
    </source>
</evidence>
<gene>
    <name evidence="2" type="ORF">MM239_16065</name>
</gene>
<feature type="signal peptide" evidence="1">
    <location>
        <begin position="1"/>
        <end position="20"/>
    </location>
</feature>
<name>A0ABS9V407_9BACT</name>
<dbReference type="Proteomes" id="UP001165489">
    <property type="component" value="Unassembled WGS sequence"/>
</dbReference>
<comment type="caution">
    <text evidence="2">The sequence shown here is derived from an EMBL/GenBank/DDBJ whole genome shotgun (WGS) entry which is preliminary data.</text>
</comment>
<dbReference type="RefSeq" id="WP_241349283.1">
    <property type="nucleotide sequence ID" value="NZ_JAKZGP010000051.1"/>
</dbReference>
<feature type="chain" id="PRO_5047331959" description="DUF4136 domain-containing protein" evidence="1">
    <location>
        <begin position="21"/>
        <end position="196"/>
    </location>
</feature>
<reference evidence="2" key="1">
    <citation type="submission" date="2022-03" db="EMBL/GenBank/DDBJ databases">
        <title>De novo assembled genomes of Belliella spp. (Cyclobacteriaceae) strains.</title>
        <authorList>
            <person name="Szabo A."/>
            <person name="Korponai K."/>
            <person name="Felfoldi T."/>
        </authorList>
    </citation>
    <scope>NUCLEOTIDE SEQUENCE</scope>
    <source>
        <strain evidence="2">DSM 111904</strain>
    </source>
</reference>
<evidence type="ECO:0000313" key="3">
    <source>
        <dbReference type="Proteomes" id="UP001165489"/>
    </source>
</evidence>
<proteinExistence type="predicted"/>
<dbReference type="EMBL" id="JAKZGP010000051">
    <property type="protein sequence ID" value="MCH7410925.1"/>
    <property type="molecule type" value="Genomic_DNA"/>
</dbReference>
<evidence type="ECO:0000256" key="1">
    <source>
        <dbReference type="SAM" id="SignalP"/>
    </source>
</evidence>
<dbReference type="PROSITE" id="PS51257">
    <property type="entry name" value="PROKAR_LIPOPROTEIN"/>
    <property type="match status" value="1"/>
</dbReference>
<keyword evidence="1" id="KW-0732">Signal</keyword>
<accession>A0ABS9V407</accession>